<dbReference type="Proteomes" id="UP001631969">
    <property type="component" value="Unassembled WGS sequence"/>
</dbReference>
<comment type="caution">
    <text evidence="1">The sequence shown here is derived from an EMBL/GenBank/DDBJ whole genome shotgun (WGS) entry which is preliminary data.</text>
</comment>
<accession>A0ACC7P0H5</accession>
<keyword evidence="2" id="KW-1185">Reference proteome</keyword>
<organism evidence="1 2">
    <name type="scientific">Paenibacillus mesotrionivorans</name>
    <dbReference type="NCBI Taxonomy" id="3160968"/>
    <lineage>
        <taxon>Bacteria</taxon>
        <taxon>Bacillati</taxon>
        <taxon>Bacillota</taxon>
        <taxon>Bacilli</taxon>
        <taxon>Bacillales</taxon>
        <taxon>Paenibacillaceae</taxon>
        <taxon>Paenibacillus</taxon>
    </lineage>
</organism>
<protein>
    <submittedName>
        <fullName evidence="1">SPFH domain-containing protein</fullName>
    </submittedName>
</protein>
<reference evidence="1" key="1">
    <citation type="submission" date="2024-12" db="EMBL/GenBank/DDBJ databases">
        <authorList>
            <person name="Wu N."/>
        </authorList>
    </citation>
    <scope>NUCLEOTIDE SEQUENCE</scope>
    <source>
        <strain evidence="1">P15</strain>
    </source>
</reference>
<gene>
    <name evidence="1" type="ORF">ACI1P1_19705</name>
</gene>
<proteinExistence type="predicted"/>
<evidence type="ECO:0000313" key="1">
    <source>
        <dbReference type="EMBL" id="MFM9330529.1"/>
    </source>
</evidence>
<dbReference type="EMBL" id="JBJURJ010000013">
    <property type="protein sequence ID" value="MFM9330529.1"/>
    <property type="molecule type" value="Genomic_DNA"/>
</dbReference>
<evidence type="ECO:0000313" key="2">
    <source>
        <dbReference type="Proteomes" id="UP001631969"/>
    </source>
</evidence>
<name>A0ACC7P0H5_9BACL</name>
<sequence length="429" mass="47137">MAIIRVLKYDGPPDVLVWKYPHQELGTWTQLIVNESQEALLFKGGQALDLFGPGRHTLSTENIPVLSNIVNLPFGGKSPFTAEVWYINKLRSMDIKWGTSAPIQLQEPKYQLMMAVRAFGQLSVEIADSRMFITRLIGTMPVFNQDALYNYFRGILMMNIKELISSFLLHKKISILDIHAYISEISRHVEERVAPAFADAGLRLVNLNIESINLPDDDPTTKRLKEALTKKAEMEILGFNYQQARAFDTLEQAAKNEGSQSAFMNAGIGLGLGSGLGNAVGSVMPQVASQLQAAGPHRVCPQCKDVNPADFNFCKSCGCSMRESAKQQEEILCHNCSKPVLPGSKFCAHCGDPYHPCPACKADNLADAEVCAKCGADFGKSCTKCGHTVTKDAKFCPECGTSMILTCGQCKNEVKPGQKFCFECGHKLL</sequence>